<proteinExistence type="predicted"/>
<feature type="compositionally biased region" description="Polar residues" evidence="1">
    <location>
        <begin position="31"/>
        <end position="46"/>
    </location>
</feature>
<feature type="region of interest" description="Disordered" evidence="1">
    <location>
        <begin position="92"/>
        <end position="111"/>
    </location>
</feature>
<reference evidence="3 4" key="1">
    <citation type="submission" date="2021-07" db="EMBL/GenBank/DDBJ databases">
        <title>The Aristolochia fimbriata genome: insights into angiosperm evolution, floral development and chemical biosynthesis.</title>
        <authorList>
            <person name="Jiao Y."/>
        </authorList>
    </citation>
    <scope>NUCLEOTIDE SEQUENCE [LARGE SCALE GENOMIC DNA]</scope>
    <source>
        <strain evidence="3">IBCAS-2021</strain>
        <tissue evidence="3">Leaf</tissue>
    </source>
</reference>
<protein>
    <recommendedName>
        <fullName evidence="2">THO1-MOS11 C-terminal domain-containing protein</fullName>
    </recommendedName>
</protein>
<dbReference type="GO" id="GO:0016973">
    <property type="term" value="P:poly(A)+ mRNA export from nucleus"/>
    <property type="evidence" value="ECO:0007669"/>
    <property type="project" value="InterPro"/>
</dbReference>
<feature type="compositionally biased region" description="Basic and acidic residues" evidence="1">
    <location>
        <begin position="144"/>
        <end position="156"/>
    </location>
</feature>
<feature type="region of interest" description="Disordered" evidence="1">
    <location>
        <begin position="1"/>
        <end position="80"/>
    </location>
</feature>
<feature type="domain" description="THO1-MOS11 C-terminal" evidence="2">
    <location>
        <begin position="76"/>
        <end position="108"/>
    </location>
</feature>
<feature type="compositionally biased region" description="Basic and acidic residues" evidence="1">
    <location>
        <begin position="1"/>
        <end position="22"/>
    </location>
</feature>
<organism evidence="3 4">
    <name type="scientific">Aristolochia fimbriata</name>
    <name type="common">White veined hardy Dutchman's pipe vine</name>
    <dbReference type="NCBI Taxonomy" id="158543"/>
    <lineage>
        <taxon>Eukaryota</taxon>
        <taxon>Viridiplantae</taxon>
        <taxon>Streptophyta</taxon>
        <taxon>Embryophyta</taxon>
        <taxon>Tracheophyta</taxon>
        <taxon>Spermatophyta</taxon>
        <taxon>Magnoliopsida</taxon>
        <taxon>Magnoliidae</taxon>
        <taxon>Piperales</taxon>
        <taxon>Aristolochiaceae</taxon>
        <taxon>Aristolochia</taxon>
    </lineage>
</organism>
<dbReference type="GO" id="GO:0005634">
    <property type="term" value="C:nucleus"/>
    <property type="evidence" value="ECO:0007669"/>
    <property type="project" value="TreeGrafter"/>
</dbReference>
<dbReference type="Proteomes" id="UP000825729">
    <property type="component" value="Unassembled WGS sequence"/>
</dbReference>
<evidence type="ECO:0000313" key="4">
    <source>
        <dbReference type="Proteomes" id="UP000825729"/>
    </source>
</evidence>
<dbReference type="InterPro" id="IPR040746">
    <property type="entry name" value="THO1_MOS11_C"/>
</dbReference>
<comment type="caution">
    <text evidence="3">The sequence shown here is derived from an EMBL/GenBank/DDBJ whole genome shotgun (WGS) entry which is preliminary data.</text>
</comment>
<feature type="region of interest" description="Disordered" evidence="1">
    <location>
        <begin position="131"/>
        <end position="203"/>
    </location>
</feature>
<evidence type="ECO:0000259" key="2">
    <source>
        <dbReference type="Pfam" id="PF18592"/>
    </source>
</evidence>
<accession>A0AAV7EZ77</accession>
<feature type="compositionally biased region" description="Basic and acidic residues" evidence="1">
    <location>
        <begin position="51"/>
        <end position="64"/>
    </location>
</feature>
<dbReference type="EMBL" id="JAINDJ010000003">
    <property type="protein sequence ID" value="KAG9453799.1"/>
    <property type="molecule type" value="Genomic_DNA"/>
</dbReference>
<gene>
    <name evidence="3" type="ORF">H6P81_006703</name>
</gene>
<keyword evidence="4" id="KW-1185">Reference proteome</keyword>
<name>A0AAV7EZ77_ARIFI</name>
<dbReference type="PANTHER" id="PTHR47701:SF2">
    <property type="entry name" value="PROTEIN MODIFIER OF SNC1 11"/>
    <property type="match status" value="1"/>
</dbReference>
<evidence type="ECO:0000313" key="3">
    <source>
        <dbReference type="EMBL" id="KAG9453799.1"/>
    </source>
</evidence>
<sequence length="203" mass="22032">MAMELQKAKVAELPKKTLEKTPETPPLAQRLDNSAASTTRLSSENASAVEESGKDGEEGKESKEIALGSPTSGPVSDLQKKFLRAERFGVPVQLSEKEKRNSRAERFGTATTAYGSGELKKLEEQKRKARAERFGITSEPAVDEEAKKKARLERFAKGPILDPLEEDKRKARSARFGQASTGNPSEANGKLKKDDVENSSGGA</sequence>
<dbReference type="InterPro" id="IPR044209">
    <property type="entry name" value="MOS11"/>
</dbReference>
<evidence type="ECO:0000256" key="1">
    <source>
        <dbReference type="SAM" id="MobiDB-lite"/>
    </source>
</evidence>
<dbReference type="Pfam" id="PF18592">
    <property type="entry name" value="Tho1_MOS11_C"/>
    <property type="match status" value="1"/>
</dbReference>
<feature type="compositionally biased region" description="Basic and acidic residues" evidence="1">
    <location>
        <begin position="95"/>
        <end position="106"/>
    </location>
</feature>
<dbReference type="AlphaFoldDB" id="A0AAV7EZ77"/>
<dbReference type="PANTHER" id="PTHR47701">
    <property type="entry name" value="PROTEIN MODIFIER OF SNC1 11"/>
    <property type="match status" value="1"/>
</dbReference>